<comment type="subcellular location">
    <subcellularLocation>
        <location evidence="1">Cell inner membrane</location>
        <topology evidence="1">Single-pass type II membrane protein</topology>
        <orientation evidence="1">Periplasmic side</orientation>
    </subcellularLocation>
</comment>
<evidence type="ECO:0000313" key="15">
    <source>
        <dbReference type="Proteomes" id="UP000202259"/>
    </source>
</evidence>
<keyword evidence="5 12" id="KW-1133">Transmembrane helix</keyword>
<sequence>MLENIRESSQGLTAKIILGFIILTFAVAGIGSYNNSVDTSVADVNGEQISQDEFNKAYQAQRNRMAQQFGDMFETLSADPSYMSNFRNGVVDNLINQKLVDQNSEALAIRVADQRIKSTIRNMPEFQVDGVFDNNRYLAMINQAGFYQSSDFRDYLRTEMTRRQLTQALIASEFSLPYQEDMFTALQNQQRDIRFATINAEQFKANIELSDEEINDYYLANQSRFENQEQVKVNYITLDVDTIASKVVLTDADVKAYYQNNISQYRDEEQRRIAHILIEFGDDEAAAKASTEALLTRINAGEDFAELAKEHSADTFSGENGGDLDWIESGVMDSAFDDAAFALTGIGSVSDVIKTDFGFHIIKLTDYKAEKVQSLAEVRDAVVAKAKSEKAQDKFFELQQEVARLSFEFPDSLDDAAGAINATVKTSGWLTRGANAAPFDVSSVVDAAFSDIVINEQLNSDIVEVSDSLAIVMRLNKYQDASVKPLAEVSGQIKTMLVAKKASEKAQTVVDELLVAFKSGTDITEQLAEFGATMEVKTAVTRVGSGLDASLAREAFKLPRPSEDAVSATTVNLSNGNLALLEVQAVNVGEVKDSPNLSQQLTQQLAQAAYLSYVESLKVGAEIVRRKVQAPTTQY</sequence>
<evidence type="ECO:0000256" key="12">
    <source>
        <dbReference type="SAM" id="Phobius"/>
    </source>
</evidence>
<keyword evidence="11 14" id="KW-0413">Isomerase</keyword>
<evidence type="ECO:0000256" key="1">
    <source>
        <dbReference type="ARBA" id="ARBA00004382"/>
    </source>
</evidence>
<evidence type="ECO:0000256" key="2">
    <source>
        <dbReference type="ARBA" id="ARBA00022475"/>
    </source>
</evidence>
<evidence type="ECO:0000256" key="10">
    <source>
        <dbReference type="ARBA" id="ARBA00042775"/>
    </source>
</evidence>
<dbReference type="RefSeq" id="WP_081152150.1">
    <property type="nucleotide sequence ID" value="NZ_CP020465.1"/>
</dbReference>
<dbReference type="PROSITE" id="PS50198">
    <property type="entry name" value="PPIC_PPIASE_2"/>
    <property type="match status" value="1"/>
</dbReference>
<evidence type="ECO:0000256" key="9">
    <source>
        <dbReference type="ARBA" id="ARBA00040743"/>
    </source>
</evidence>
<evidence type="ECO:0000256" key="11">
    <source>
        <dbReference type="PROSITE-ProRule" id="PRU00278"/>
    </source>
</evidence>
<dbReference type="Proteomes" id="UP000202259">
    <property type="component" value="Chromosome"/>
</dbReference>
<dbReference type="InterPro" id="IPR027304">
    <property type="entry name" value="Trigger_fact/SurA_dom_sf"/>
</dbReference>
<accession>A0A222GB99</accession>
<dbReference type="SUPFAM" id="SSF54534">
    <property type="entry name" value="FKBP-like"/>
    <property type="match status" value="1"/>
</dbReference>
<dbReference type="Gene3D" id="3.10.50.40">
    <property type="match status" value="1"/>
</dbReference>
<protein>
    <recommendedName>
        <fullName evidence="9">Periplasmic chaperone PpiD</fullName>
    </recommendedName>
    <alternativeName>
        <fullName evidence="10">Periplasmic folding chaperone</fullName>
    </alternativeName>
</protein>
<dbReference type="InterPro" id="IPR052029">
    <property type="entry name" value="PpiD_chaperone"/>
</dbReference>
<keyword evidence="2" id="KW-1003">Cell membrane</keyword>
<evidence type="ECO:0000256" key="6">
    <source>
        <dbReference type="ARBA" id="ARBA00023136"/>
    </source>
</evidence>
<dbReference type="InterPro" id="IPR046357">
    <property type="entry name" value="PPIase_dom_sf"/>
</dbReference>
<keyword evidence="15" id="KW-1185">Reference proteome</keyword>
<gene>
    <name evidence="14" type="ORF">B5D82_13225</name>
</gene>
<reference evidence="14 15" key="1">
    <citation type="submission" date="2017-08" db="EMBL/GenBank/DDBJ databases">
        <title>Complete genome of Colwellia sp. NB097-1, a psychrophile bacterium ioslated from Bering Sea.</title>
        <authorList>
            <person name="Chen X."/>
        </authorList>
    </citation>
    <scope>NUCLEOTIDE SEQUENCE [LARGE SCALE GENOMIC DNA]</scope>
    <source>
        <strain evidence="14 15">NB097-1</strain>
    </source>
</reference>
<evidence type="ECO:0000313" key="14">
    <source>
        <dbReference type="EMBL" id="ASP48644.1"/>
    </source>
</evidence>
<dbReference type="Pfam" id="PF13616">
    <property type="entry name" value="Rotamase_3"/>
    <property type="match status" value="1"/>
</dbReference>
<dbReference type="AlphaFoldDB" id="A0A222GB99"/>
<feature type="transmembrane region" description="Helical" evidence="12">
    <location>
        <begin position="12"/>
        <end position="33"/>
    </location>
</feature>
<organism evidence="14 15">
    <name type="scientific">Cognaticolwellia beringensis</name>
    <dbReference type="NCBI Taxonomy" id="1967665"/>
    <lineage>
        <taxon>Bacteria</taxon>
        <taxon>Pseudomonadati</taxon>
        <taxon>Pseudomonadota</taxon>
        <taxon>Gammaproteobacteria</taxon>
        <taxon>Alteromonadales</taxon>
        <taxon>Colwelliaceae</taxon>
        <taxon>Cognaticolwellia</taxon>
    </lineage>
</organism>
<name>A0A222GB99_9GAMM</name>
<dbReference type="GO" id="GO:0005886">
    <property type="term" value="C:plasma membrane"/>
    <property type="evidence" value="ECO:0007669"/>
    <property type="project" value="UniProtKB-SubCell"/>
</dbReference>
<proteinExistence type="inferred from homology"/>
<keyword evidence="6 12" id="KW-0472">Membrane</keyword>
<keyword evidence="11" id="KW-0697">Rotamase</keyword>
<dbReference type="SUPFAM" id="SSF109998">
    <property type="entry name" value="Triger factor/SurA peptide-binding domain-like"/>
    <property type="match status" value="1"/>
</dbReference>
<comment type="similarity">
    <text evidence="8">Belongs to the PpiD chaperone family.</text>
</comment>
<dbReference type="OrthoDB" id="9812372at2"/>
<evidence type="ECO:0000256" key="7">
    <source>
        <dbReference type="ARBA" id="ARBA00023186"/>
    </source>
</evidence>
<evidence type="ECO:0000256" key="4">
    <source>
        <dbReference type="ARBA" id="ARBA00022692"/>
    </source>
</evidence>
<keyword evidence="7" id="KW-0143">Chaperone</keyword>
<keyword evidence="4 12" id="KW-0812">Transmembrane</keyword>
<dbReference type="Pfam" id="PF13624">
    <property type="entry name" value="SurA_N_3"/>
    <property type="match status" value="1"/>
</dbReference>
<evidence type="ECO:0000259" key="13">
    <source>
        <dbReference type="PROSITE" id="PS50198"/>
    </source>
</evidence>
<keyword evidence="3" id="KW-0997">Cell inner membrane</keyword>
<dbReference type="EMBL" id="CP020465">
    <property type="protein sequence ID" value="ASP48644.1"/>
    <property type="molecule type" value="Genomic_DNA"/>
</dbReference>
<dbReference type="KEGG" id="cber:B5D82_13225"/>
<dbReference type="GO" id="GO:0003755">
    <property type="term" value="F:peptidyl-prolyl cis-trans isomerase activity"/>
    <property type="evidence" value="ECO:0007669"/>
    <property type="project" value="UniProtKB-KW"/>
</dbReference>
<dbReference type="PANTHER" id="PTHR47529">
    <property type="entry name" value="PEPTIDYL-PROLYL CIS-TRANS ISOMERASE D"/>
    <property type="match status" value="1"/>
</dbReference>
<feature type="domain" description="PpiC" evidence="13">
    <location>
        <begin position="268"/>
        <end position="366"/>
    </location>
</feature>
<evidence type="ECO:0000256" key="3">
    <source>
        <dbReference type="ARBA" id="ARBA00022519"/>
    </source>
</evidence>
<dbReference type="InterPro" id="IPR000297">
    <property type="entry name" value="PPIase_PpiC"/>
</dbReference>
<dbReference type="PANTHER" id="PTHR47529:SF1">
    <property type="entry name" value="PERIPLASMIC CHAPERONE PPID"/>
    <property type="match status" value="1"/>
</dbReference>
<evidence type="ECO:0000256" key="5">
    <source>
        <dbReference type="ARBA" id="ARBA00022989"/>
    </source>
</evidence>
<evidence type="ECO:0000256" key="8">
    <source>
        <dbReference type="ARBA" id="ARBA00038408"/>
    </source>
</evidence>
<dbReference type="Gene3D" id="1.10.4030.10">
    <property type="entry name" value="Porin chaperone SurA, peptide-binding domain"/>
    <property type="match status" value="1"/>
</dbReference>